<gene>
    <name evidence="2" type="ORF">LITE_LOCUS44041</name>
</gene>
<accession>A0AAV0QP30</accession>
<dbReference type="Proteomes" id="UP001154282">
    <property type="component" value="Unassembled WGS sequence"/>
</dbReference>
<proteinExistence type="predicted"/>
<dbReference type="AlphaFoldDB" id="A0AAV0QP30"/>
<dbReference type="InterPro" id="IPR036047">
    <property type="entry name" value="F-box-like_dom_sf"/>
</dbReference>
<dbReference type="Pfam" id="PF00646">
    <property type="entry name" value="F-box"/>
    <property type="match status" value="1"/>
</dbReference>
<name>A0AAV0QP30_9ROSI</name>
<feature type="domain" description="F-box" evidence="1">
    <location>
        <begin position="12"/>
        <end position="51"/>
    </location>
</feature>
<dbReference type="EMBL" id="CAMGYJ010000010">
    <property type="protein sequence ID" value="CAI0546621.1"/>
    <property type="molecule type" value="Genomic_DNA"/>
</dbReference>
<evidence type="ECO:0000259" key="1">
    <source>
        <dbReference type="Pfam" id="PF00646"/>
    </source>
</evidence>
<keyword evidence="3" id="KW-1185">Reference proteome</keyword>
<dbReference type="Gene3D" id="1.20.1280.50">
    <property type="match status" value="1"/>
</dbReference>
<evidence type="ECO:0000313" key="2">
    <source>
        <dbReference type="EMBL" id="CAI0546621.1"/>
    </source>
</evidence>
<dbReference type="PANTHER" id="PTHR35546:SF128">
    <property type="entry name" value="F-BOX ASSOCIATED DOMAIN-CONTAINING PROTEIN"/>
    <property type="match status" value="1"/>
</dbReference>
<organism evidence="2 3">
    <name type="scientific">Linum tenue</name>
    <dbReference type="NCBI Taxonomy" id="586396"/>
    <lineage>
        <taxon>Eukaryota</taxon>
        <taxon>Viridiplantae</taxon>
        <taxon>Streptophyta</taxon>
        <taxon>Embryophyta</taxon>
        <taxon>Tracheophyta</taxon>
        <taxon>Spermatophyta</taxon>
        <taxon>Magnoliopsida</taxon>
        <taxon>eudicotyledons</taxon>
        <taxon>Gunneridae</taxon>
        <taxon>Pentapetalae</taxon>
        <taxon>rosids</taxon>
        <taxon>fabids</taxon>
        <taxon>Malpighiales</taxon>
        <taxon>Linaceae</taxon>
        <taxon>Linum</taxon>
    </lineage>
</organism>
<evidence type="ECO:0000313" key="3">
    <source>
        <dbReference type="Proteomes" id="UP001154282"/>
    </source>
</evidence>
<comment type="caution">
    <text evidence="2">The sequence shown here is derived from an EMBL/GenBank/DDBJ whole genome shotgun (WGS) entry which is preliminary data.</text>
</comment>
<dbReference type="PANTHER" id="PTHR35546">
    <property type="entry name" value="F-BOX PROTEIN INTERACTION DOMAIN PROTEIN-RELATED"/>
    <property type="match status" value="1"/>
</dbReference>
<dbReference type="SUPFAM" id="SSF81383">
    <property type="entry name" value="F-box domain"/>
    <property type="match status" value="1"/>
</dbReference>
<protein>
    <recommendedName>
        <fullName evidence="1">F-box domain-containing protein</fullName>
    </recommendedName>
</protein>
<dbReference type="InterPro" id="IPR001810">
    <property type="entry name" value="F-box_dom"/>
</dbReference>
<reference evidence="2" key="1">
    <citation type="submission" date="2022-08" db="EMBL/GenBank/DDBJ databases">
        <authorList>
            <person name="Gutierrez-Valencia J."/>
        </authorList>
    </citation>
    <scope>NUCLEOTIDE SEQUENCE</scope>
</reference>
<sequence>MAPTNNNSPIGKLGDDLIAEILIRLPSVRSAFRCKSVSQRWNSLISTPCFSRHFDSRLHMIGHAGEPEQPILTPSKLRESLLEFLPLTGFSRNHLAILDCCKELLLLGFPTAGLGSNILVCNPFTEQWLVLPPRTWPTLPGRYFARTRLVCEPCKPIALLDPNSGAEEEASSTQHHCEYRFRVVRLGLPTILDLFCSESGEWMNVGLELSGQFCLDKELGRSCMTTSVDGELYWINLERTIVGWNPFRPYDPPRSIAILPRAFYQGSLLSFSQGALHMIHMSCPSFLGELSVWRLEEEEEEEEEGGNRWRELYRASWGKLLERGICSSVVGHHAEKSEIVFLECFGPASIVSCNFRTKEIQILFDQGELQCGSTMIFQPRVHFWTPQSRSRWSKCLNGGGNRDNYIF</sequence>
<dbReference type="InterPro" id="IPR055290">
    <property type="entry name" value="At3g26010-like"/>
</dbReference>